<dbReference type="Gene3D" id="1.10.630.10">
    <property type="entry name" value="Cytochrome P450"/>
    <property type="match status" value="1"/>
</dbReference>
<keyword evidence="10 13" id="KW-0408">Iron</keyword>
<evidence type="ECO:0000256" key="11">
    <source>
        <dbReference type="ARBA" id="ARBA00023033"/>
    </source>
</evidence>
<evidence type="ECO:0000256" key="14">
    <source>
        <dbReference type="RuleBase" id="RU000461"/>
    </source>
</evidence>
<accession>A0AAW1UBU2</accession>
<keyword evidence="9 14" id="KW-0560">Oxidoreductase</keyword>
<evidence type="ECO:0000256" key="1">
    <source>
        <dbReference type="ARBA" id="ARBA00001971"/>
    </source>
</evidence>
<keyword evidence="11 14" id="KW-0503">Monooxygenase</keyword>
<evidence type="ECO:0000256" key="13">
    <source>
        <dbReference type="PIRSR" id="PIRSR602401-1"/>
    </source>
</evidence>
<organism evidence="15 16">
    <name type="scientific">Henosepilachna vigintioctopunctata</name>
    <dbReference type="NCBI Taxonomy" id="420089"/>
    <lineage>
        <taxon>Eukaryota</taxon>
        <taxon>Metazoa</taxon>
        <taxon>Ecdysozoa</taxon>
        <taxon>Arthropoda</taxon>
        <taxon>Hexapoda</taxon>
        <taxon>Insecta</taxon>
        <taxon>Pterygota</taxon>
        <taxon>Neoptera</taxon>
        <taxon>Endopterygota</taxon>
        <taxon>Coleoptera</taxon>
        <taxon>Polyphaga</taxon>
        <taxon>Cucujiformia</taxon>
        <taxon>Coccinelloidea</taxon>
        <taxon>Coccinellidae</taxon>
        <taxon>Epilachninae</taxon>
        <taxon>Epilachnini</taxon>
        <taxon>Henosepilachna</taxon>
    </lineage>
</organism>
<keyword evidence="12" id="KW-0472">Membrane</keyword>
<evidence type="ECO:0000256" key="8">
    <source>
        <dbReference type="ARBA" id="ARBA00022848"/>
    </source>
</evidence>
<keyword evidence="16" id="KW-1185">Reference proteome</keyword>
<evidence type="ECO:0000256" key="7">
    <source>
        <dbReference type="ARBA" id="ARBA00022824"/>
    </source>
</evidence>
<dbReference type="GO" id="GO:0005506">
    <property type="term" value="F:iron ion binding"/>
    <property type="evidence" value="ECO:0007669"/>
    <property type="project" value="InterPro"/>
</dbReference>
<proteinExistence type="inferred from homology"/>
<dbReference type="InterPro" id="IPR002401">
    <property type="entry name" value="Cyt_P450_E_grp-I"/>
</dbReference>
<sequence length="512" mass="59958">MLTNFQDVANQFKSFDGTAHSGHINSGGIRDLYDEKFLLWKKRRVPFIKPIPIFGNMFDVCRWETTIGEFCQSVYEKTSEPFIGFFILDEPCLLVNDLDLIKNILIKDFEYFLNRTMANNDKTDGVGSNILFLMKTPKWTNVRRKMTPAFSSGKLKLMLKLMLEGGEQLVEYLNEMTKHNRILEAREICAKFTTNTITSTSFGLEANCFNEENSPFRVVARRLYNWKMTWHAIQTTCFFLAPKLVKLFRMQFIDTFSSNFFRNVFWKTMNERMHQKLIRNDLLDILIEMRKQDEVEDVDTLEGDILVAQAAQFFIAGFETTSSTMSFALLELAQRPDIQTKLRKEITDTKKLHGSFSYESLQAMEYLENTILETLRKYPIVPFLDRRCTKRYKIPGHDLVLEKGDMIYVPTMGIHNDPNYYPNPKQFDPDRFNKRNLEKRHNMTYLPFGDGPRNCIGKRFALLNAKSGLAHLLSNYEVRICDRTEKHMKLDPRGFLLQPDKGIYLEFIKTKE</sequence>
<evidence type="ECO:0000256" key="12">
    <source>
        <dbReference type="ARBA" id="ARBA00023136"/>
    </source>
</evidence>
<evidence type="ECO:0000256" key="2">
    <source>
        <dbReference type="ARBA" id="ARBA00004174"/>
    </source>
</evidence>
<evidence type="ECO:0000256" key="10">
    <source>
        <dbReference type="ARBA" id="ARBA00023004"/>
    </source>
</evidence>
<dbReference type="FunFam" id="1.10.630.10:FF:000042">
    <property type="entry name" value="Cytochrome P450"/>
    <property type="match status" value="1"/>
</dbReference>
<dbReference type="PRINTS" id="PR00463">
    <property type="entry name" value="EP450I"/>
</dbReference>
<evidence type="ECO:0000256" key="3">
    <source>
        <dbReference type="ARBA" id="ARBA00004406"/>
    </source>
</evidence>
<protein>
    <recommendedName>
        <fullName evidence="17">Cytochrome P450</fullName>
    </recommendedName>
</protein>
<dbReference type="PRINTS" id="PR00385">
    <property type="entry name" value="P450"/>
</dbReference>
<reference evidence="15 16" key="1">
    <citation type="submission" date="2023-03" db="EMBL/GenBank/DDBJ databases">
        <title>Genome insight into feeding habits of ladybird beetles.</title>
        <authorList>
            <person name="Li H.-S."/>
            <person name="Huang Y.-H."/>
            <person name="Pang H."/>
        </authorList>
    </citation>
    <scope>NUCLEOTIDE SEQUENCE [LARGE SCALE GENOMIC DNA]</scope>
    <source>
        <strain evidence="15">SYSU_2023b</strain>
        <tissue evidence="15">Whole body</tissue>
    </source>
</reference>
<comment type="cofactor">
    <cofactor evidence="1 13">
        <name>heme</name>
        <dbReference type="ChEBI" id="CHEBI:30413"/>
    </cofactor>
</comment>
<evidence type="ECO:0000313" key="15">
    <source>
        <dbReference type="EMBL" id="KAK9880000.1"/>
    </source>
</evidence>
<comment type="subcellular location">
    <subcellularLocation>
        <location evidence="3">Endoplasmic reticulum membrane</location>
        <topology evidence="3">Peripheral membrane protein</topology>
    </subcellularLocation>
    <subcellularLocation>
        <location evidence="2">Microsome membrane</location>
        <topology evidence="2">Peripheral membrane protein</topology>
    </subcellularLocation>
</comment>
<keyword evidence="6 13" id="KW-0479">Metal-binding</keyword>
<dbReference type="GO" id="GO:0005789">
    <property type="term" value="C:endoplasmic reticulum membrane"/>
    <property type="evidence" value="ECO:0007669"/>
    <property type="project" value="UniProtKB-SubCell"/>
</dbReference>
<dbReference type="PANTHER" id="PTHR24292:SF45">
    <property type="entry name" value="CYTOCHROME P450 6G1-RELATED"/>
    <property type="match status" value="1"/>
</dbReference>
<evidence type="ECO:0000256" key="4">
    <source>
        <dbReference type="ARBA" id="ARBA00010617"/>
    </source>
</evidence>
<dbReference type="GO" id="GO:0004497">
    <property type="term" value="F:monooxygenase activity"/>
    <property type="evidence" value="ECO:0007669"/>
    <property type="project" value="UniProtKB-KW"/>
</dbReference>
<evidence type="ECO:0000313" key="16">
    <source>
        <dbReference type="Proteomes" id="UP001431783"/>
    </source>
</evidence>
<comment type="caution">
    <text evidence="15">The sequence shown here is derived from an EMBL/GenBank/DDBJ whole genome shotgun (WGS) entry which is preliminary data.</text>
</comment>
<feature type="binding site" description="axial binding residue" evidence="13">
    <location>
        <position position="455"/>
    </location>
    <ligand>
        <name>heme</name>
        <dbReference type="ChEBI" id="CHEBI:30413"/>
    </ligand>
    <ligandPart>
        <name>Fe</name>
        <dbReference type="ChEBI" id="CHEBI:18248"/>
    </ligandPart>
</feature>
<dbReference type="CDD" id="cd11056">
    <property type="entry name" value="CYP6-like"/>
    <property type="match status" value="1"/>
</dbReference>
<gene>
    <name evidence="15" type="ORF">WA026_008513</name>
</gene>
<dbReference type="AlphaFoldDB" id="A0AAW1UBU2"/>
<name>A0AAW1UBU2_9CUCU</name>
<keyword evidence="8" id="KW-0492">Microsome</keyword>
<dbReference type="GO" id="GO:0020037">
    <property type="term" value="F:heme binding"/>
    <property type="evidence" value="ECO:0007669"/>
    <property type="project" value="InterPro"/>
</dbReference>
<dbReference type="Proteomes" id="UP001431783">
    <property type="component" value="Unassembled WGS sequence"/>
</dbReference>
<evidence type="ECO:0008006" key="17">
    <source>
        <dbReference type="Google" id="ProtNLM"/>
    </source>
</evidence>
<dbReference type="InterPro" id="IPR036396">
    <property type="entry name" value="Cyt_P450_sf"/>
</dbReference>
<keyword evidence="7" id="KW-0256">Endoplasmic reticulum</keyword>
<comment type="similarity">
    <text evidence="4 14">Belongs to the cytochrome P450 family.</text>
</comment>
<keyword evidence="5 13" id="KW-0349">Heme</keyword>
<evidence type="ECO:0000256" key="5">
    <source>
        <dbReference type="ARBA" id="ARBA00022617"/>
    </source>
</evidence>
<evidence type="ECO:0000256" key="6">
    <source>
        <dbReference type="ARBA" id="ARBA00022723"/>
    </source>
</evidence>
<dbReference type="Pfam" id="PF00067">
    <property type="entry name" value="p450"/>
    <property type="match status" value="1"/>
</dbReference>
<dbReference type="PANTHER" id="PTHR24292">
    <property type="entry name" value="CYTOCHROME P450"/>
    <property type="match status" value="1"/>
</dbReference>
<dbReference type="GO" id="GO:0016705">
    <property type="term" value="F:oxidoreductase activity, acting on paired donors, with incorporation or reduction of molecular oxygen"/>
    <property type="evidence" value="ECO:0007669"/>
    <property type="project" value="InterPro"/>
</dbReference>
<dbReference type="EMBL" id="JARQZJ010000063">
    <property type="protein sequence ID" value="KAK9880000.1"/>
    <property type="molecule type" value="Genomic_DNA"/>
</dbReference>
<evidence type="ECO:0000256" key="9">
    <source>
        <dbReference type="ARBA" id="ARBA00023002"/>
    </source>
</evidence>
<dbReference type="InterPro" id="IPR001128">
    <property type="entry name" value="Cyt_P450"/>
</dbReference>
<dbReference type="InterPro" id="IPR050476">
    <property type="entry name" value="Insect_CytP450_Detox"/>
</dbReference>
<dbReference type="SUPFAM" id="SSF48264">
    <property type="entry name" value="Cytochrome P450"/>
    <property type="match status" value="1"/>
</dbReference>
<dbReference type="PROSITE" id="PS00086">
    <property type="entry name" value="CYTOCHROME_P450"/>
    <property type="match status" value="1"/>
</dbReference>
<dbReference type="InterPro" id="IPR017972">
    <property type="entry name" value="Cyt_P450_CS"/>
</dbReference>